<organism evidence="1 2">
    <name type="scientific">Candidatus Pullilachnospira gallistercoris</name>
    <dbReference type="NCBI Taxonomy" id="2840911"/>
    <lineage>
        <taxon>Bacteria</taxon>
        <taxon>Bacillati</taxon>
        <taxon>Bacillota</taxon>
        <taxon>Clostridia</taxon>
        <taxon>Lachnospirales</taxon>
        <taxon>Lachnospiraceae</taxon>
        <taxon>Lachnospiraceae incertae sedis</taxon>
        <taxon>Candidatus Pullilachnospira</taxon>
    </lineage>
</organism>
<reference evidence="1" key="2">
    <citation type="journal article" date="2021" name="PeerJ">
        <title>Extensive microbial diversity within the chicken gut microbiome revealed by metagenomics and culture.</title>
        <authorList>
            <person name="Gilroy R."/>
            <person name="Ravi A."/>
            <person name="Getino M."/>
            <person name="Pursley I."/>
            <person name="Horton D.L."/>
            <person name="Alikhan N.F."/>
            <person name="Baker D."/>
            <person name="Gharbi K."/>
            <person name="Hall N."/>
            <person name="Watson M."/>
            <person name="Adriaenssens E.M."/>
            <person name="Foster-Nyarko E."/>
            <person name="Jarju S."/>
            <person name="Secka A."/>
            <person name="Antonio M."/>
            <person name="Oren A."/>
            <person name="Chaudhuri R.R."/>
            <person name="La Ragione R."/>
            <person name="Hildebrand F."/>
            <person name="Pallen M.J."/>
        </authorList>
    </citation>
    <scope>NUCLEOTIDE SEQUENCE</scope>
    <source>
        <strain evidence="1">ChiSjej5B23-6657</strain>
    </source>
</reference>
<accession>A0A9D1JAZ9</accession>
<proteinExistence type="predicted"/>
<dbReference type="InterPro" id="IPR017853">
    <property type="entry name" value="GH"/>
</dbReference>
<name>A0A9D1JAZ9_9FIRM</name>
<dbReference type="SUPFAM" id="SSF51445">
    <property type="entry name" value="(Trans)glycosidases"/>
    <property type="match status" value="1"/>
</dbReference>
<evidence type="ECO:0000313" key="1">
    <source>
        <dbReference type="EMBL" id="HIR71206.1"/>
    </source>
</evidence>
<evidence type="ECO:0008006" key="3">
    <source>
        <dbReference type="Google" id="ProtNLM"/>
    </source>
</evidence>
<protein>
    <recommendedName>
        <fullName evidence="3">Glycoside hydrolase family 42 N-terminal domain-containing protein</fullName>
    </recommendedName>
</protein>
<comment type="caution">
    <text evidence="1">The sequence shown here is derived from an EMBL/GenBank/DDBJ whole genome shotgun (WGS) entry which is preliminary data.</text>
</comment>
<evidence type="ECO:0000313" key="2">
    <source>
        <dbReference type="Proteomes" id="UP000823912"/>
    </source>
</evidence>
<dbReference type="AlphaFoldDB" id="A0A9D1JAZ9"/>
<gene>
    <name evidence="1" type="ORF">IAA55_07980</name>
</gene>
<dbReference type="EMBL" id="DVHM01000130">
    <property type="protein sequence ID" value="HIR71206.1"/>
    <property type="molecule type" value="Genomic_DNA"/>
</dbReference>
<dbReference type="Gene3D" id="3.20.20.80">
    <property type="entry name" value="Glycosidases"/>
    <property type="match status" value="1"/>
</dbReference>
<sequence length="809" mass="90014">MKQHLRIHKSEPNRGILDYSHLLDAPAGKHGFVKTMNGHLYFEDGTRARFLGFNVATRSNTPDHETADKMAERFASMGVNIIRLHAADAPVGEEPRSWSSCKEAPLLDYAGGSSRKFNPEGLDRFDYFAAKLKEKGIYLHIDLIVAREFLPGDDLDYPGGALSCIKRYAMYNERLIQLQKEYAKELLCHVNPYTGLALIDDPAVVTIQLNNEDTAIKGNMGGDAGEEMQPYREEVQRRFNDFLLMKYHTRERLKEAWTFEGCCALGEDEEPAQGTVRGIEGSFYQPVNDPNGPWDAAEGPARYADFMEFGIYMNRKFYQDMKDYVRSLGAKVPIVTSNLIAGAADVYGHTDGEIMENNSYFNHPLLPVQGNTYLVAGPAEYVSSNPVTMQKGIGAMATTILSLGSVAIVKGKAFMLSEWNEYGLHPFHSTALVHTVAYACLNDWDGLILYNHHTSEHWDDQPADEIWSVFDAYNDPAVICQWGFMASVFLKGLVSVAKHCVDVVYTKNDLKTLPNFHSMPMTFLPYITSLRNVFLDGGETYQGDADVAVNAGFLNDGNLSEAKHGVYYAWSRYRDAMRRYPDTNRLVLAAKDTEEVAPGVHLGEQALVFDNIAETSEGGDYRRVVGIFDQAMKEWGVLPEDAGYVDGKLISDTKELVFDPDNARYEIHTPFCGYFSGAPKAEMVLSDRVTVEAKNDRITLALIAKEEKPLDEAREFVLTAMGTSGMDETTMGPGPELMGMPFTAVEFKGKLYAETLEGCVRVKAQAAKLEILNPVGEVLTTMDGEKADGEIRFVLDGKTAGVSYRLVVE</sequence>
<reference evidence="1" key="1">
    <citation type="submission" date="2020-10" db="EMBL/GenBank/DDBJ databases">
        <authorList>
            <person name="Gilroy R."/>
        </authorList>
    </citation>
    <scope>NUCLEOTIDE SEQUENCE</scope>
    <source>
        <strain evidence="1">ChiSjej5B23-6657</strain>
    </source>
</reference>
<dbReference type="Proteomes" id="UP000823912">
    <property type="component" value="Unassembled WGS sequence"/>
</dbReference>